<protein>
    <submittedName>
        <fullName evidence="2">AAA domain (Dynein-related subfamily)</fullName>
    </submittedName>
</protein>
<dbReference type="RefSeq" id="WP_211367332.1">
    <property type="nucleotide sequence ID" value="NZ_CP036259.1"/>
</dbReference>
<reference evidence="2 3" key="1">
    <citation type="submission" date="2019-02" db="EMBL/GenBank/DDBJ databases">
        <title>Closed genome of Sporomusa termitida DSM 4440.</title>
        <authorList>
            <person name="Poehlein A."/>
            <person name="Daniel R."/>
        </authorList>
    </citation>
    <scope>NUCLEOTIDE SEQUENCE [LARGE SCALE GENOMIC DNA]</scope>
    <source>
        <strain evidence="2 3">DSM 4440</strain>
    </source>
</reference>
<dbReference type="Proteomes" id="UP000320776">
    <property type="component" value="Chromosome"/>
</dbReference>
<evidence type="ECO:0000259" key="1">
    <source>
        <dbReference type="SMART" id="SM00382"/>
    </source>
</evidence>
<dbReference type="GO" id="GO:0005524">
    <property type="term" value="F:ATP binding"/>
    <property type="evidence" value="ECO:0007669"/>
    <property type="project" value="InterPro"/>
</dbReference>
<dbReference type="InterPro" id="IPR003593">
    <property type="entry name" value="AAA+_ATPase"/>
</dbReference>
<dbReference type="Pfam" id="PF07728">
    <property type="entry name" value="AAA_5"/>
    <property type="match status" value="1"/>
</dbReference>
<dbReference type="InterPro" id="IPR011704">
    <property type="entry name" value="ATPase_dyneun-rel_AAA"/>
</dbReference>
<dbReference type="KEGG" id="sted:SPTER_39640"/>
<dbReference type="PANTHER" id="PTHR42759:SF1">
    <property type="entry name" value="MAGNESIUM-CHELATASE SUBUNIT CHLD"/>
    <property type="match status" value="1"/>
</dbReference>
<dbReference type="InterPro" id="IPR027417">
    <property type="entry name" value="P-loop_NTPase"/>
</dbReference>
<dbReference type="AlphaFoldDB" id="A0A517DZ53"/>
<dbReference type="Gene3D" id="3.40.50.300">
    <property type="entry name" value="P-loop containing nucleotide triphosphate hydrolases"/>
    <property type="match status" value="1"/>
</dbReference>
<dbReference type="PANTHER" id="PTHR42759">
    <property type="entry name" value="MOXR FAMILY PROTEIN"/>
    <property type="match status" value="1"/>
</dbReference>
<dbReference type="EMBL" id="CP036259">
    <property type="protein sequence ID" value="QDR82536.1"/>
    <property type="molecule type" value="Genomic_DNA"/>
</dbReference>
<proteinExistence type="predicted"/>
<dbReference type="SMART" id="SM00382">
    <property type="entry name" value="AAA"/>
    <property type="match status" value="1"/>
</dbReference>
<dbReference type="GO" id="GO:0016887">
    <property type="term" value="F:ATP hydrolysis activity"/>
    <property type="evidence" value="ECO:0007669"/>
    <property type="project" value="InterPro"/>
</dbReference>
<dbReference type="SUPFAM" id="SSF52540">
    <property type="entry name" value="P-loop containing nucleoside triphosphate hydrolases"/>
    <property type="match status" value="1"/>
</dbReference>
<gene>
    <name evidence="2" type="ORF">SPTER_39640</name>
</gene>
<feature type="domain" description="AAA+ ATPase" evidence="1">
    <location>
        <begin position="34"/>
        <end position="195"/>
    </location>
</feature>
<keyword evidence="3" id="KW-1185">Reference proteome</keyword>
<sequence length="295" mass="33748">MMVNEQEELRQGLKEQGYIADDNTAMLLRIAVLLNKPILIEGPAGAGKTELAKAWSQYLGRRLIRLQCYEGIDETKALYDWNYQKQLLYIQSQAANRQDWSNLSQNIYGREFLLARPLLAAISSSTAAVLLIDEIDKSDEEFESFLLEVLSDWQISIPETGTIAAASIPSVILTSNNTRRLSHALRRRCLYLYLDYPSEQRELEILKLYFPALNEVLGQQVVAFVRRVRLEKLKKHPSISEVLDWVTVLSHLRVTGLSADLIINTVNILLKYREDCQAITEKVTQKDWLRGIPNL</sequence>
<name>A0A517DZ53_9FIRM</name>
<evidence type="ECO:0000313" key="3">
    <source>
        <dbReference type="Proteomes" id="UP000320776"/>
    </source>
</evidence>
<evidence type="ECO:0000313" key="2">
    <source>
        <dbReference type="EMBL" id="QDR82536.1"/>
    </source>
</evidence>
<accession>A0A517DZ53</accession>
<organism evidence="2 3">
    <name type="scientific">Sporomusa termitida</name>
    <dbReference type="NCBI Taxonomy" id="2377"/>
    <lineage>
        <taxon>Bacteria</taxon>
        <taxon>Bacillati</taxon>
        <taxon>Bacillota</taxon>
        <taxon>Negativicutes</taxon>
        <taxon>Selenomonadales</taxon>
        <taxon>Sporomusaceae</taxon>
        <taxon>Sporomusa</taxon>
    </lineage>
</organism>
<dbReference type="InterPro" id="IPR050764">
    <property type="entry name" value="CbbQ/NirQ/NorQ/GpvN"/>
</dbReference>